<evidence type="ECO:0000256" key="9">
    <source>
        <dbReference type="ARBA" id="ARBA00023004"/>
    </source>
</evidence>
<dbReference type="GO" id="GO:0140575">
    <property type="term" value="F:transmembrane monodehydroascorbate reductase activity"/>
    <property type="evidence" value="ECO:0007669"/>
    <property type="project" value="InterPro"/>
</dbReference>
<dbReference type="STRING" id="6216.A0A0R3SA49"/>
<feature type="transmembrane region" description="Helical" evidence="12">
    <location>
        <begin position="99"/>
        <end position="120"/>
    </location>
</feature>
<evidence type="ECO:0000256" key="11">
    <source>
        <dbReference type="ARBA" id="ARBA00024225"/>
    </source>
</evidence>
<dbReference type="Proteomes" id="UP000274504">
    <property type="component" value="Unassembled WGS sequence"/>
</dbReference>
<feature type="domain" description="Cytochrome b561" evidence="13">
    <location>
        <begin position="1"/>
        <end position="200"/>
    </location>
</feature>
<dbReference type="CDD" id="cd08761">
    <property type="entry name" value="Cyt_b561_CYB561D2_like"/>
    <property type="match status" value="1"/>
</dbReference>
<proteinExistence type="predicted"/>
<feature type="transmembrane region" description="Helical" evidence="12">
    <location>
        <begin position="180"/>
        <end position="197"/>
    </location>
</feature>
<dbReference type="EC" id="7.2.1.3" evidence="11"/>
<dbReference type="Proteomes" id="UP000321570">
    <property type="component" value="Unassembled WGS sequence"/>
</dbReference>
<reference evidence="18" key="1">
    <citation type="submission" date="2017-02" db="UniProtKB">
        <authorList>
            <consortium name="WormBaseParasite"/>
        </authorList>
    </citation>
    <scope>IDENTIFICATION</scope>
</reference>
<dbReference type="PANTHER" id="PTHR15422">
    <property type="entry name" value="OS05G0565100 PROTEIN"/>
    <property type="match status" value="1"/>
</dbReference>
<evidence type="ECO:0000256" key="2">
    <source>
        <dbReference type="ARBA" id="ARBA00004141"/>
    </source>
</evidence>
<keyword evidence="8 12" id="KW-1133">Transmembrane helix</keyword>
<evidence type="ECO:0000256" key="5">
    <source>
        <dbReference type="ARBA" id="ARBA00022692"/>
    </source>
</evidence>
<dbReference type="AlphaFoldDB" id="A0A0R3SA49"/>
<keyword evidence="10 12" id="KW-0472">Membrane</keyword>
<dbReference type="InterPro" id="IPR006593">
    <property type="entry name" value="Cyt_b561/ferric_Rdtase_TM"/>
</dbReference>
<gene>
    <name evidence="14" type="ORF">HDID_LOCUS1200</name>
    <name evidence="15" type="ORF">WMSIL1_LOCUS2177</name>
</gene>
<evidence type="ECO:0000256" key="8">
    <source>
        <dbReference type="ARBA" id="ARBA00022989"/>
    </source>
</evidence>
<comment type="subcellular location">
    <subcellularLocation>
        <location evidence="2">Membrane</location>
        <topology evidence="2">Multi-pass membrane protein</topology>
    </subcellularLocation>
</comment>
<evidence type="ECO:0000313" key="18">
    <source>
        <dbReference type="WBParaSite" id="HDID_0000119901-mRNA-1"/>
    </source>
</evidence>
<evidence type="ECO:0000313" key="15">
    <source>
        <dbReference type="EMBL" id="VUZ41247.1"/>
    </source>
</evidence>
<dbReference type="PROSITE" id="PS50939">
    <property type="entry name" value="CYTOCHROME_B561"/>
    <property type="match status" value="1"/>
</dbReference>
<keyword evidence="6" id="KW-0479">Metal-binding</keyword>
<evidence type="ECO:0000313" key="16">
    <source>
        <dbReference type="Proteomes" id="UP000274504"/>
    </source>
</evidence>
<dbReference type="InterPro" id="IPR045150">
    <property type="entry name" value="CYB561D1/2"/>
</dbReference>
<evidence type="ECO:0000256" key="10">
    <source>
        <dbReference type="ARBA" id="ARBA00023136"/>
    </source>
</evidence>
<evidence type="ECO:0000256" key="4">
    <source>
        <dbReference type="ARBA" id="ARBA00022617"/>
    </source>
</evidence>
<feature type="transmembrane region" description="Helical" evidence="12">
    <location>
        <begin position="140"/>
        <end position="160"/>
    </location>
</feature>
<keyword evidence="7" id="KW-0249">Electron transport</keyword>
<keyword evidence="4" id="KW-0349">Heme</keyword>
<dbReference type="Gene3D" id="1.20.120.1770">
    <property type="match status" value="1"/>
</dbReference>
<dbReference type="EMBL" id="UYSG01000207">
    <property type="protein sequence ID" value="VDL18661.1"/>
    <property type="molecule type" value="Genomic_DNA"/>
</dbReference>
<dbReference type="GO" id="GO:0140571">
    <property type="term" value="F:transmembrane ascorbate ferrireductase activity"/>
    <property type="evidence" value="ECO:0007669"/>
    <property type="project" value="UniProtKB-EC"/>
</dbReference>
<sequence>MAVHATVLVLILFVVYSAYPFNTLFSWHPLFMIVGLYGFSLQGIVVYNTFSSLVPTHSAVKKYHLHALLQTLSIITILAGSTVIYKVKNNNNRPHLKSWHGTLGALFVLYGLSQGIFGFLKSRDFTRRWVRPKLSRKVHAVSGALFFSLGCLVTGLGFRSEWFQQRVLVNSIQDQGVRMLVDYALIFLLCLLVIVVSKQIYDRYFTLQEISVTTTSTHAKSTKSAK</sequence>
<evidence type="ECO:0000313" key="17">
    <source>
        <dbReference type="Proteomes" id="UP000321570"/>
    </source>
</evidence>
<evidence type="ECO:0000256" key="1">
    <source>
        <dbReference type="ARBA" id="ARBA00001970"/>
    </source>
</evidence>
<evidence type="ECO:0000259" key="13">
    <source>
        <dbReference type="PROSITE" id="PS50939"/>
    </source>
</evidence>
<reference evidence="14 16" key="2">
    <citation type="submission" date="2018-11" db="EMBL/GenBank/DDBJ databases">
        <authorList>
            <consortium name="Pathogen Informatics"/>
        </authorList>
    </citation>
    <scope>NUCLEOTIDE SEQUENCE [LARGE SCALE GENOMIC DNA]</scope>
</reference>
<comment type="cofactor">
    <cofactor evidence="1">
        <name>heme b</name>
        <dbReference type="ChEBI" id="CHEBI:60344"/>
    </cofactor>
</comment>
<keyword evidence="5 12" id="KW-0812">Transmembrane</keyword>
<reference evidence="15 17" key="3">
    <citation type="submission" date="2019-07" db="EMBL/GenBank/DDBJ databases">
        <authorList>
            <person name="Jastrzebski P J."/>
            <person name="Paukszto L."/>
            <person name="Jastrzebski P J."/>
        </authorList>
    </citation>
    <scope>NUCLEOTIDE SEQUENCE [LARGE SCALE GENOMIC DNA]</scope>
    <source>
        <strain evidence="15 17">WMS-il1</strain>
    </source>
</reference>
<name>A0A0R3SA49_HYMDI</name>
<organism evidence="18">
    <name type="scientific">Hymenolepis diminuta</name>
    <name type="common">Rat tapeworm</name>
    <dbReference type="NCBI Taxonomy" id="6216"/>
    <lineage>
        <taxon>Eukaryota</taxon>
        <taxon>Metazoa</taxon>
        <taxon>Spiralia</taxon>
        <taxon>Lophotrochozoa</taxon>
        <taxon>Platyhelminthes</taxon>
        <taxon>Cestoda</taxon>
        <taxon>Eucestoda</taxon>
        <taxon>Cyclophyllidea</taxon>
        <taxon>Hymenolepididae</taxon>
        <taxon>Hymenolepis</taxon>
    </lineage>
</organism>
<evidence type="ECO:0000313" key="14">
    <source>
        <dbReference type="EMBL" id="VDL18661.1"/>
    </source>
</evidence>
<evidence type="ECO:0000256" key="3">
    <source>
        <dbReference type="ARBA" id="ARBA00022448"/>
    </source>
</evidence>
<dbReference type="SMART" id="SM00665">
    <property type="entry name" value="B561"/>
    <property type="match status" value="1"/>
</dbReference>
<dbReference type="Pfam" id="PF03188">
    <property type="entry name" value="Cytochrom_B561"/>
    <property type="match status" value="1"/>
</dbReference>
<dbReference type="WBParaSite" id="HDID_0000119901-mRNA-1">
    <property type="protein sequence ID" value="HDID_0000119901-mRNA-1"/>
    <property type="gene ID" value="HDID_0000119901"/>
</dbReference>
<dbReference type="EMBL" id="CABIJS010000055">
    <property type="protein sequence ID" value="VUZ41247.1"/>
    <property type="molecule type" value="Genomic_DNA"/>
</dbReference>
<feature type="transmembrane region" description="Helical" evidence="12">
    <location>
        <begin position="27"/>
        <end position="47"/>
    </location>
</feature>
<feature type="transmembrane region" description="Helical" evidence="12">
    <location>
        <begin position="67"/>
        <end position="87"/>
    </location>
</feature>
<dbReference type="GO" id="GO:0046872">
    <property type="term" value="F:metal ion binding"/>
    <property type="evidence" value="ECO:0007669"/>
    <property type="project" value="UniProtKB-KW"/>
</dbReference>
<protein>
    <recommendedName>
        <fullName evidence="11">ascorbate ferrireductase (transmembrane)</fullName>
        <ecNumber evidence="11">7.2.1.3</ecNumber>
    </recommendedName>
</protein>
<dbReference type="OrthoDB" id="432881at2759"/>
<dbReference type="PANTHER" id="PTHR15422:SF45">
    <property type="entry name" value="CYTOCHROME B561 DOMAIN-CONTAINING PROTEIN"/>
    <property type="match status" value="1"/>
</dbReference>
<evidence type="ECO:0000256" key="6">
    <source>
        <dbReference type="ARBA" id="ARBA00022723"/>
    </source>
</evidence>
<evidence type="ECO:0000256" key="7">
    <source>
        <dbReference type="ARBA" id="ARBA00022982"/>
    </source>
</evidence>
<accession>A0A0R3SA49</accession>
<keyword evidence="3" id="KW-0813">Transport</keyword>
<keyword evidence="17" id="KW-1185">Reference proteome</keyword>
<dbReference type="GO" id="GO:0016020">
    <property type="term" value="C:membrane"/>
    <property type="evidence" value="ECO:0007669"/>
    <property type="project" value="UniProtKB-SubCell"/>
</dbReference>
<evidence type="ECO:0000256" key="12">
    <source>
        <dbReference type="SAM" id="Phobius"/>
    </source>
</evidence>
<keyword evidence="9" id="KW-0408">Iron</keyword>